<feature type="compositionally biased region" description="Polar residues" evidence="1">
    <location>
        <begin position="63"/>
        <end position="79"/>
    </location>
</feature>
<feature type="compositionally biased region" description="Basic and acidic residues" evidence="1">
    <location>
        <begin position="300"/>
        <end position="310"/>
    </location>
</feature>
<name>A0A7S2YRP7_9STRA</name>
<evidence type="ECO:0000313" key="2">
    <source>
        <dbReference type="EMBL" id="CAD9991432.1"/>
    </source>
</evidence>
<protein>
    <submittedName>
        <fullName evidence="2">Uncharacterized protein</fullName>
    </submittedName>
</protein>
<feature type="region of interest" description="Disordered" evidence="1">
    <location>
        <begin position="15"/>
        <end position="327"/>
    </location>
</feature>
<reference evidence="2" key="1">
    <citation type="submission" date="2021-01" db="EMBL/GenBank/DDBJ databases">
        <authorList>
            <person name="Corre E."/>
            <person name="Pelletier E."/>
            <person name="Niang G."/>
            <person name="Scheremetjew M."/>
            <person name="Finn R."/>
            <person name="Kale V."/>
            <person name="Holt S."/>
            <person name="Cochrane G."/>
            <person name="Meng A."/>
            <person name="Brown T."/>
            <person name="Cohen L."/>
        </authorList>
    </citation>
    <scope>NUCLEOTIDE SEQUENCE</scope>
    <source>
        <strain evidence="2">CCMP125</strain>
    </source>
</reference>
<dbReference type="EMBL" id="HBHT01037760">
    <property type="protein sequence ID" value="CAD9991432.1"/>
    <property type="molecule type" value="Transcribed_RNA"/>
</dbReference>
<gene>
    <name evidence="2" type="ORF">APAL1065_LOCUS25376</name>
</gene>
<sequence>MAAQHHNSPAFIALDVSEDGAGSVGSGISLRSSGRASEAPMTRRGSLSRTTSGRDSMRDLFKAQNSTRSLLSQDSSLGVGSTGGGDPLSMGSSHQPSSSSASAVQGNQPPKRPSMLRSRSRRGLQRTRSDQRSLRDLQCMQQDASVASMQSQDSSFSSQQAPPQQAPMPHPPREAEPSQPQRDWDLGSSSHHGTPRQPLRSSGGGSAAVTPDQHPASSSLDASGSTHSRRARLTRGGRSLRRSDDLSGSSLHRSAEPAGDPLAGGAVAGSTHSRTPRIRLKRNTSMSTHKHLRSSITTSLDRRDSLRDLMKTPPQRTPSLPKGEEGK</sequence>
<proteinExistence type="predicted"/>
<accession>A0A7S2YRP7</accession>
<feature type="compositionally biased region" description="Polar residues" evidence="1">
    <location>
        <begin position="215"/>
        <end position="226"/>
    </location>
</feature>
<feature type="compositionally biased region" description="Basic residues" evidence="1">
    <location>
        <begin position="227"/>
        <end position="240"/>
    </location>
</feature>
<organism evidence="2">
    <name type="scientific">Entomoneis paludosa</name>
    <dbReference type="NCBI Taxonomy" id="265537"/>
    <lineage>
        <taxon>Eukaryota</taxon>
        <taxon>Sar</taxon>
        <taxon>Stramenopiles</taxon>
        <taxon>Ochrophyta</taxon>
        <taxon>Bacillariophyta</taxon>
        <taxon>Bacillariophyceae</taxon>
        <taxon>Bacillariophycidae</taxon>
        <taxon>Entomoneidaceae</taxon>
        <taxon>Entomoneis</taxon>
    </lineage>
</organism>
<feature type="compositionally biased region" description="Low complexity" evidence="1">
    <location>
        <begin position="42"/>
        <end position="54"/>
    </location>
</feature>
<evidence type="ECO:0000256" key="1">
    <source>
        <dbReference type="SAM" id="MobiDB-lite"/>
    </source>
</evidence>
<feature type="compositionally biased region" description="Basic residues" evidence="1">
    <location>
        <begin position="274"/>
        <end position="293"/>
    </location>
</feature>
<dbReference type="AlphaFoldDB" id="A0A7S2YRP7"/>
<feature type="compositionally biased region" description="Low complexity" evidence="1">
    <location>
        <begin position="89"/>
        <end position="102"/>
    </location>
</feature>
<feature type="compositionally biased region" description="Low complexity" evidence="1">
    <location>
        <begin position="141"/>
        <end position="163"/>
    </location>
</feature>